<sequence length="295" mass="33141">MQATPILLIGAQKSGSSYLFRLIAQEPCIARAPLKEPKILSKPMHDGSDFLSHFSISPDDRFALDGSTSYLHVAGTAERAAAQLGTDIPVLVVLRDPAERAISGYLHEVKHGRELRAPDEVFDLPLDPAAAIAAEDEGIEAAWRRGLVQPHNTASERYRDPVFGFRYVANSWYRHQLAPWLAAFDDLRLVDFEELRSDPGGITAQVRAWLGLPAAATLSIIQGTNPTELHPWVALRENRALAHDHIRPGLLDVWRRQRALFRSLKAEKPRLQAELAEALRREFDILKQEEFARWL</sequence>
<evidence type="ECO:0000313" key="5">
    <source>
        <dbReference type="Proteomes" id="UP000198611"/>
    </source>
</evidence>
<evidence type="ECO:0000313" key="4">
    <source>
        <dbReference type="EMBL" id="SFC96473.1"/>
    </source>
</evidence>
<evidence type="ECO:0000256" key="2">
    <source>
        <dbReference type="ARBA" id="ARBA00023180"/>
    </source>
</evidence>
<reference evidence="4 5" key="1">
    <citation type="submission" date="2016-10" db="EMBL/GenBank/DDBJ databases">
        <authorList>
            <person name="de Groot N.N."/>
        </authorList>
    </citation>
    <scope>NUCLEOTIDE SEQUENCE [LARGE SCALE GENOMIC DNA]</scope>
    <source>
        <strain evidence="4 5">HL3</strain>
    </source>
</reference>
<proteinExistence type="predicted"/>
<keyword evidence="1 4" id="KW-0808">Transferase</keyword>
<dbReference type="SUPFAM" id="SSF52540">
    <property type="entry name" value="P-loop containing nucleoside triphosphate hydrolases"/>
    <property type="match status" value="1"/>
</dbReference>
<dbReference type="GO" id="GO:0008146">
    <property type="term" value="F:sulfotransferase activity"/>
    <property type="evidence" value="ECO:0007669"/>
    <property type="project" value="InterPro"/>
</dbReference>
<dbReference type="Gene3D" id="3.40.50.300">
    <property type="entry name" value="P-loop containing nucleotide triphosphate hydrolases"/>
    <property type="match status" value="1"/>
</dbReference>
<evidence type="ECO:0000256" key="1">
    <source>
        <dbReference type="ARBA" id="ARBA00022679"/>
    </source>
</evidence>
<evidence type="ECO:0000259" key="3">
    <source>
        <dbReference type="Pfam" id="PF00685"/>
    </source>
</evidence>
<dbReference type="InterPro" id="IPR027417">
    <property type="entry name" value="P-loop_NTPase"/>
</dbReference>
<name>A0A1I1NNY1_9GAMM</name>
<dbReference type="PANTHER" id="PTHR10605:SF56">
    <property type="entry name" value="BIFUNCTIONAL HEPARAN SULFATE N-DEACETYLASE_N-SULFOTRANSFERASE"/>
    <property type="match status" value="1"/>
</dbReference>
<dbReference type="OrthoDB" id="9075305at2"/>
<dbReference type="Pfam" id="PF00685">
    <property type="entry name" value="Sulfotransfer_1"/>
    <property type="match status" value="1"/>
</dbReference>
<protein>
    <submittedName>
        <fullName evidence="4">Sulfotransferase domain-containing protein</fullName>
    </submittedName>
</protein>
<gene>
    <name evidence="4" type="ORF">SAMN05660831_00260</name>
</gene>
<keyword evidence="2" id="KW-0325">Glycoprotein</keyword>
<dbReference type="STRING" id="1123397.SAMN05660831_00260"/>
<dbReference type="AlphaFoldDB" id="A0A1I1NNY1"/>
<dbReference type="Proteomes" id="UP000198611">
    <property type="component" value="Unassembled WGS sequence"/>
</dbReference>
<dbReference type="RefSeq" id="WP_159432982.1">
    <property type="nucleotide sequence ID" value="NZ_FOMJ01000001.1"/>
</dbReference>
<feature type="domain" description="Sulfotransferase" evidence="3">
    <location>
        <begin position="4"/>
        <end position="280"/>
    </location>
</feature>
<dbReference type="EMBL" id="FOMJ01000001">
    <property type="protein sequence ID" value="SFC96473.1"/>
    <property type="molecule type" value="Genomic_DNA"/>
</dbReference>
<organism evidence="4 5">
    <name type="scientific">Thiohalospira halophila DSM 15071</name>
    <dbReference type="NCBI Taxonomy" id="1123397"/>
    <lineage>
        <taxon>Bacteria</taxon>
        <taxon>Pseudomonadati</taxon>
        <taxon>Pseudomonadota</taxon>
        <taxon>Gammaproteobacteria</taxon>
        <taxon>Thiohalospirales</taxon>
        <taxon>Thiohalospiraceae</taxon>
        <taxon>Thiohalospira</taxon>
    </lineage>
</organism>
<dbReference type="InterPro" id="IPR000863">
    <property type="entry name" value="Sulfotransferase_dom"/>
</dbReference>
<dbReference type="InterPro" id="IPR037359">
    <property type="entry name" value="NST/OST"/>
</dbReference>
<keyword evidence="5" id="KW-1185">Reference proteome</keyword>
<accession>A0A1I1NNY1</accession>
<dbReference type="PANTHER" id="PTHR10605">
    <property type="entry name" value="HEPARAN SULFATE SULFOTRANSFERASE"/>
    <property type="match status" value="1"/>
</dbReference>